<evidence type="ECO:0000256" key="3">
    <source>
        <dbReference type="ARBA" id="ARBA00005043"/>
    </source>
</evidence>
<dbReference type="Gene3D" id="3.40.50.300">
    <property type="entry name" value="P-loop containing nucleotide triphosphate hydrolases"/>
    <property type="match status" value="1"/>
</dbReference>
<dbReference type="GO" id="GO:0033588">
    <property type="term" value="C:elongator holoenzyme complex"/>
    <property type="evidence" value="ECO:0007669"/>
    <property type="project" value="InterPro"/>
</dbReference>
<evidence type="ECO:0000256" key="5">
    <source>
        <dbReference type="ARBA" id="ARBA00020264"/>
    </source>
</evidence>
<protein>
    <recommendedName>
        <fullName evidence="5">Elongator complex protein 5</fullName>
    </recommendedName>
</protein>
<gene>
    <name evidence="9" type="primary">LOC114334458</name>
</gene>
<dbReference type="AlphaFoldDB" id="A0A6P7G706"/>
<dbReference type="RefSeq" id="XP_028140300.1">
    <property type="nucleotide sequence ID" value="XM_028284499.1"/>
</dbReference>
<evidence type="ECO:0000256" key="6">
    <source>
        <dbReference type="ARBA" id="ARBA00022490"/>
    </source>
</evidence>
<dbReference type="Pfam" id="PF10483">
    <property type="entry name" value="Elong_Iki1"/>
    <property type="match status" value="2"/>
</dbReference>
<comment type="subcellular location">
    <subcellularLocation>
        <location evidence="2">Cytoplasm</location>
    </subcellularLocation>
    <subcellularLocation>
        <location evidence="1">Nucleus</location>
    </subcellularLocation>
</comment>
<keyword evidence="6" id="KW-0963">Cytoplasm</keyword>
<evidence type="ECO:0000256" key="7">
    <source>
        <dbReference type="ARBA" id="ARBA00022694"/>
    </source>
</evidence>
<accession>A0A6P7G706</accession>
<sequence>MLRNYLTTIPYTKFVLIEDSVHARGRPVLDFLLKTHTQRPKNKIHYFVFQEPFGRAKNRLEHNNLVLYDCVSDKLGWSNEAKINDLESLIKAVASNDVVFIDSLAHVMYEYGLAETYRILNILKNQIGVQQIATILHQDLIEDKLRIHQLLEHLSTLTLSLQHKEDVEKGRIIYTYKKLGGKVVKQVEEFWFEGENLVTQKIDKVDPKQIIEKALAVDINPETLSTFKIGLSDADKKSRDGLVLPYLPKQENQEKVENGRIFYEFDAVDDWDEEDPDDDLDI</sequence>
<dbReference type="KEGG" id="dvv:114334458"/>
<evidence type="ECO:0000256" key="1">
    <source>
        <dbReference type="ARBA" id="ARBA00004123"/>
    </source>
</evidence>
<comment type="similarity">
    <text evidence="4">Belongs to the ELP5 family.</text>
</comment>
<dbReference type="GO" id="GO:0005634">
    <property type="term" value="C:nucleus"/>
    <property type="evidence" value="ECO:0007669"/>
    <property type="project" value="UniProtKB-SubCell"/>
</dbReference>
<keyword evidence="8" id="KW-0539">Nucleus</keyword>
<dbReference type="PANTHER" id="PTHR15641:SF1">
    <property type="entry name" value="ELONGATOR COMPLEX PROTEIN 5"/>
    <property type="match status" value="1"/>
</dbReference>
<name>A0A6P7G706_DIAVI</name>
<reference evidence="9" key="1">
    <citation type="submission" date="2025-08" db="UniProtKB">
        <authorList>
            <consortium name="RefSeq"/>
        </authorList>
    </citation>
    <scope>IDENTIFICATION</scope>
    <source>
        <tissue evidence="9">Whole insect</tissue>
    </source>
</reference>
<evidence type="ECO:0000313" key="9">
    <source>
        <dbReference type="RefSeq" id="XP_028140300.1"/>
    </source>
</evidence>
<dbReference type="GO" id="GO:0005829">
    <property type="term" value="C:cytosol"/>
    <property type="evidence" value="ECO:0007669"/>
    <property type="project" value="TreeGrafter"/>
</dbReference>
<dbReference type="PANTHER" id="PTHR15641">
    <property type="entry name" value="ELONGATOR COMPLEX PROTEIN 5"/>
    <property type="match status" value="1"/>
</dbReference>
<dbReference type="GO" id="GO:0002098">
    <property type="term" value="P:tRNA wobble uridine modification"/>
    <property type="evidence" value="ECO:0007669"/>
    <property type="project" value="InterPro"/>
</dbReference>
<dbReference type="GO" id="GO:0000049">
    <property type="term" value="F:tRNA binding"/>
    <property type="evidence" value="ECO:0007669"/>
    <property type="project" value="TreeGrafter"/>
</dbReference>
<organism evidence="9">
    <name type="scientific">Diabrotica virgifera virgifera</name>
    <name type="common">western corn rootworm</name>
    <dbReference type="NCBI Taxonomy" id="50390"/>
    <lineage>
        <taxon>Eukaryota</taxon>
        <taxon>Metazoa</taxon>
        <taxon>Ecdysozoa</taxon>
        <taxon>Arthropoda</taxon>
        <taxon>Hexapoda</taxon>
        <taxon>Insecta</taxon>
        <taxon>Pterygota</taxon>
        <taxon>Neoptera</taxon>
        <taxon>Endopterygota</taxon>
        <taxon>Coleoptera</taxon>
        <taxon>Polyphaga</taxon>
        <taxon>Cucujiformia</taxon>
        <taxon>Chrysomeloidea</taxon>
        <taxon>Chrysomelidae</taxon>
        <taxon>Galerucinae</taxon>
        <taxon>Diabroticina</taxon>
        <taxon>Diabroticites</taxon>
        <taxon>Diabrotica</taxon>
    </lineage>
</organism>
<evidence type="ECO:0000256" key="8">
    <source>
        <dbReference type="ARBA" id="ARBA00023242"/>
    </source>
</evidence>
<dbReference type="SUPFAM" id="SSF52540">
    <property type="entry name" value="P-loop containing nucleoside triphosphate hydrolases"/>
    <property type="match status" value="1"/>
</dbReference>
<dbReference type="UniPathway" id="UPA00988"/>
<comment type="pathway">
    <text evidence="3">tRNA modification; 5-methoxycarbonylmethyl-2-thiouridine-tRNA biosynthesis.</text>
</comment>
<proteinExistence type="inferred from homology"/>
<dbReference type="InterPro" id="IPR027417">
    <property type="entry name" value="P-loop_NTPase"/>
</dbReference>
<evidence type="ECO:0000256" key="2">
    <source>
        <dbReference type="ARBA" id="ARBA00004496"/>
    </source>
</evidence>
<evidence type="ECO:0000256" key="4">
    <source>
        <dbReference type="ARBA" id="ARBA00009567"/>
    </source>
</evidence>
<dbReference type="OrthoDB" id="166907at2759"/>
<dbReference type="InParanoid" id="A0A6P7G706"/>
<keyword evidence="7" id="KW-0819">tRNA processing</keyword>
<dbReference type="InterPro" id="IPR019519">
    <property type="entry name" value="Elp5"/>
</dbReference>